<dbReference type="InterPro" id="IPR044254">
    <property type="entry name" value="At4g02110-like"/>
</dbReference>
<evidence type="ECO:0000313" key="3">
    <source>
        <dbReference type="EMBL" id="CCO14731.1"/>
    </source>
</evidence>
<dbReference type="SUPFAM" id="SSF52113">
    <property type="entry name" value="BRCT domain"/>
    <property type="match status" value="2"/>
</dbReference>
<dbReference type="PANTHER" id="PTHR47181:SF2">
    <property type="entry name" value="BRCA1 C TERMINUS DOMAIN CONTAINING PROTEIN, EXPRESSED"/>
    <property type="match status" value="1"/>
</dbReference>
<evidence type="ECO:0000259" key="2">
    <source>
        <dbReference type="PROSITE" id="PS50172"/>
    </source>
</evidence>
<feature type="region of interest" description="Disordered" evidence="1">
    <location>
        <begin position="734"/>
        <end position="764"/>
    </location>
</feature>
<feature type="compositionally biased region" description="Basic and acidic residues" evidence="1">
    <location>
        <begin position="273"/>
        <end position="290"/>
    </location>
</feature>
<dbReference type="InterPro" id="IPR036420">
    <property type="entry name" value="BRCT_dom_sf"/>
</dbReference>
<evidence type="ECO:0000256" key="1">
    <source>
        <dbReference type="SAM" id="MobiDB-lite"/>
    </source>
</evidence>
<dbReference type="SMART" id="SM00292">
    <property type="entry name" value="BRCT"/>
    <property type="match status" value="2"/>
</dbReference>
<feature type="region of interest" description="Disordered" evidence="1">
    <location>
        <begin position="356"/>
        <end position="447"/>
    </location>
</feature>
<dbReference type="Gene3D" id="3.40.50.10190">
    <property type="entry name" value="BRCT domain"/>
    <property type="match status" value="2"/>
</dbReference>
<feature type="compositionally biased region" description="Low complexity" evidence="1">
    <location>
        <begin position="953"/>
        <end position="965"/>
    </location>
</feature>
<feature type="compositionally biased region" description="Polar residues" evidence="1">
    <location>
        <begin position="862"/>
        <end position="874"/>
    </location>
</feature>
<feature type="compositionally biased region" description="Acidic residues" evidence="1">
    <location>
        <begin position="291"/>
        <end position="307"/>
    </location>
</feature>
<feature type="region of interest" description="Disordered" evidence="1">
    <location>
        <begin position="1355"/>
        <end position="1374"/>
    </location>
</feature>
<feature type="compositionally biased region" description="Low complexity" evidence="1">
    <location>
        <begin position="876"/>
        <end position="888"/>
    </location>
</feature>
<feature type="domain" description="BRCT" evidence="2">
    <location>
        <begin position="187"/>
        <end position="275"/>
    </location>
</feature>
<feature type="compositionally biased region" description="Polar residues" evidence="1">
    <location>
        <begin position="380"/>
        <end position="393"/>
    </location>
</feature>
<sequence>MRSSLFCCKTRFSALYLRRLLLKKKKKKGFSCAEYRYHLKIIMSDNNNNKERSSDESSNNARIKHFADASFLFAFNDDNDDENEGETNYEEIRALSKRMKALGCTKVTESFALKTNDATHVVCRSEEEYNSLWEESQNDADSFFEFVHDDEKRAPPVKCTFEFARRSVEEKKVLDVHSNILFRPPKTSEKILKGLKICQTSYTGPRRNDVKSLIERLGAEYSKPFDKTCTHLCCYQFEGKKYEKAVSDGTTIVSHAWLEACYVSGEKVDASRYMRSGEEEDRLAQEKDVVPDSEAEEEQEEEEEEIEDAIEDVVAVVNVKKNAQKMKEYNLNNNASGKKGDESNNESAKSVRFEALKKLNGNNTETQEEPSVYEIRVNKVSETPTEPSVGRTTAQKEKEDEETEIPATEAQARPSALAHEGEEEKEEAPSSANSKKYPSPDYNNLPPEQVERCVRNIIDPTHSKSSNEFQGLLADADDVEAALNNGGTFAMANSFPRFGDGDGPLCKETDDDAFFELLMAGKIPTLADEYNNRAKIDRVSKGERVFEVLRDVEEIEHDFGLPELGVELIDVSKGQHKVHQSRRELNSDTFKAVCFNVETTNVGDDKFDEIRANALTCLNEAERYAERGPLGRAVTSRLALERAQNGTLRDSNTSDDPDALLATFVNVYLRYGYNYTPRAVREMFMTNNGTKIIQDYNFVVTLPERRPGNLPNVVLESVDRTIGQVVAGFFELLAGPTQPDPTQRVPTQPSARKENNSQQLQQSPHERLDLTQLATQLATQPPAATQTWEPTSEDEENVDEEVQEGEEDVEEEAMPARGEEEEDNDDDDDNNKEEERDEELEEIEPDQHERAEKRKHYISGSMEKSTSKSNNSGYKTALDTQATTTVDVAEAEEEEEAPPVLEPVPAKRMTRQRRGQSTRISAPTAEQQRKSLEMSAKEVVDKSSAKRKEKTTTKTVASTKSTSLSPPSAPKRKRKADQTEKAVMHISVKRSYSARATKGTTKRQSNVVRVALSGFNTEELKKRVSVLKKLNIPYSSSGRDWDESITHVVFGVRGTRSLKFLAALASGAHVLNETYLDECEAQNSSKDSMPIIDDKHFFKGGKGLENKLICASASKFWHGWHASASKSTTNRGADASSTMNSLKPFSNLDVAVASFGSNANAKGEHQMVCDVLRVGGANVKTISANGDASLTVHATRSHEDKMAIRDSGDEEEDAVDIIVCNEDKAESGRVKKAMDAYPAALVVSSEFIKRFLSSPGDDLNAYTLFETTANEKVEDSLIKRRLGGPHAVSLGAEMHKKRKFHQFPAGNKVSSNKKAKAKALPILSMSKNKKPGAAAAKKKNAPTRALAAKRFPVEQLQQQTRGGRRATRALGTIN</sequence>
<feature type="region of interest" description="Disordered" evidence="1">
    <location>
        <begin position="778"/>
        <end position="980"/>
    </location>
</feature>
<dbReference type="InterPro" id="IPR001357">
    <property type="entry name" value="BRCT_dom"/>
</dbReference>
<dbReference type="PANTHER" id="PTHR47181">
    <property type="entry name" value="BRCA1 C TERMINUS DOMAIN CONTAINING PROTEIN, EXPRESSED"/>
    <property type="match status" value="1"/>
</dbReference>
<dbReference type="KEGG" id="bpg:Bathy02g03120"/>
<evidence type="ECO:0000313" key="4">
    <source>
        <dbReference type="Proteomes" id="UP000198341"/>
    </source>
</evidence>
<proteinExistence type="predicted"/>
<feature type="compositionally biased region" description="Polar residues" evidence="1">
    <location>
        <begin position="917"/>
        <end position="926"/>
    </location>
</feature>
<feature type="compositionally biased region" description="Acidic residues" evidence="1">
    <location>
        <begin position="791"/>
        <end position="844"/>
    </location>
</feature>
<dbReference type="GeneID" id="19017425"/>
<organism evidence="3 4">
    <name type="scientific">Bathycoccus prasinos</name>
    <dbReference type="NCBI Taxonomy" id="41875"/>
    <lineage>
        <taxon>Eukaryota</taxon>
        <taxon>Viridiplantae</taxon>
        <taxon>Chlorophyta</taxon>
        <taxon>Mamiellophyceae</taxon>
        <taxon>Mamiellales</taxon>
        <taxon>Bathycoccaceae</taxon>
        <taxon>Bathycoccus</taxon>
    </lineage>
</organism>
<protein>
    <recommendedName>
        <fullName evidence="2">BRCT domain-containing protein</fullName>
    </recommendedName>
</protein>
<dbReference type="RefSeq" id="XP_007514491.1">
    <property type="nucleotide sequence ID" value="XM_007514429.1"/>
</dbReference>
<dbReference type="PROSITE" id="PS50172">
    <property type="entry name" value="BRCT"/>
    <property type="match status" value="1"/>
</dbReference>
<feature type="compositionally biased region" description="Basic and acidic residues" evidence="1">
    <location>
        <begin position="927"/>
        <end position="952"/>
    </location>
</feature>
<feature type="compositionally biased region" description="Polar residues" evidence="1">
    <location>
        <begin position="740"/>
        <end position="763"/>
    </location>
</feature>
<feature type="compositionally biased region" description="Low complexity" evidence="1">
    <location>
        <begin position="778"/>
        <end position="787"/>
    </location>
</feature>
<dbReference type="EMBL" id="FO082277">
    <property type="protein sequence ID" value="CCO14731.1"/>
    <property type="molecule type" value="Genomic_DNA"/>
</dbReference>
<feature type="region of interest" description="Disordered" evidence="1">
    <location>
        <begin position="273"/>
        <end position="307"/>
    </location>
</feature>
<name>K8EAG2_9CHLO</name>
<dbReference type="OrthoDB" id="498698at2759"/>
<keyword evidence="4" id="KW-1185">Reference proteome</keyword>
<accession>K8EAG2</accession>
<dbReference type="Proteomes" id="UP000198341">
    <property type="component" value="Chromosome 2"/>
</dbReference>
<dbReference type="eggNOG" id="KOG2043">
    <property type="taxonomic scope" value="Eukaryota"/>
</dbReference>
<dbReference type="Pfam" id="PF12738">
    <property type="entry name" value="PTCB-BRCT"/>
    <property type="match status" value="1"/>
</dbReference>
<dbReference type="STRING" id="41875.K8EAG2"/>
<gene>
    <name evidence="3" type="ORF">Bathy02g03120</name>
</gene>
<reference evidence="3 4" key="1">
    <citation type="submission" date="2011-10" db="EMBL/GenBank/DDBJ databases">
        <authorList>
            <person name="Genoscope - CEA"/>
        </authorList>
    </citation>
    <scope>NUCLEOTIDE SEQUENCE [LARGE SCALE GENOMIC DNA]</scope>
    <source>
        <strain evidence="3 4">RCC 1105</strain>
    </source>
</reference>